<evidence type="ECO:0000259" key="10">
    <source>
        <dbReference type="Pfam" id="PF02880"/>
    </source>
</evidence>
<dbReference type="InterPro" id="IPR005844">
    <property type="entry name" value="A-D-PHexomutase_a/b/a-I"/>
</dbReference>
<keyword evidence="4" id="KW-0479">Metal-binding</keyword>
<dbReference type="PANTHER" id="PTHR43771">
    <property type="entry name" value="PHOSPHOMANNOMUTASE"/>
    <property type="match status" value="1"/>
</dbReference>
<dbReference type="GO" id="GO:0046872">
    <property type="term" value="F:metal ion binding"/>
    <property type="evidence" value="ECO:0007669"/>
    <property type="project" value="UniProtKB-KW"/>
</dbReference>
<dbReference type="InterPro" id="IPR005846">
    <property type="entry name" value="A-D-PHexomutase_a/b/a-III"/>
</dbReference>
<dbReference type="GO" id="GO:0016868">
    <property type="term" value="F:intramolecular phosphotransferase activity"/>
    <property type="evidence" value="ECO:0007669"/>
    <property type="project" value="InterPro"/>
</dbReference>
<evidence type="ECO:0000259" key="8">
    <source>
        <dbReference type="Pfam" id="PF02878"/>
    </source>
</evidence>
<dbReference type="Pfam" id="PF00408">
    <property type="entry name" value="PGM_PMM_IV"/>
    <property type="match status" value="1"/>
</dbReference>
<dbReference type="GO" id="GO:0005975">
    <property type="term" value="P:carbohydrate metabolic process"/>
    <property type="evidence" value="ECO:0007669"/>
    <property type="project" value="InterPro"/>
</dbReference>
<evidence type="ECO:0000259" key="7">
    <source>
        <dbReference type="Pfam" id="PF00408"/>
    </source>
</evidence>
<keyword evidence="6" id="KW-0413">Isomerase</keyword>
<evidence type="ECO:0000313" key="12">
    <source>
        <dbReference type="Proteomes" id="UP000177306"/>
    </source>
</evidence>
<dbReference type="Pfam" id="PF02878">
    <property type="entry name" value="PGM_PMM_I"/>
    <property type="match status" value="1"/>
</dbReference>
<feature type="domain" description="Alpha-D-phosphohexomutase alpha/beta/alpha" evidence="10">
    <location>
        <begin position="260"/>
        <end position="366"/>
    </location>
</feature>
<evidence type="ECO:0008006" key="13">
    <source>
        <dbReference type="Google" id="ProtNLM"/>
    </source>
</evidence>
<gene>
    <name evidence="11" type="ORF">A3A38_04085</name>
</gene>
<organism evidence="11 12">
    <name type="scientific">Candidatus Kaiserbacteria bacterium RIFCSPLOWO2_01_FULL_53_17</name>
    <dbReference type="NCBI Taxonomy" id="1798511"/>
    <lineage>
        <taxon>Bacteria</taxon>
        <taxon>Candidatus Kaiseribacteriota</taxon>
    </lineage>
</organism>
<keyword evidence="3" id="KW-0597">Phosphoprotein</keyword>
<evidence type="ECO:0000256" key="2">
    <source>
        <dbReference type="ARBA" id="ARBA00010231"/>
    </source>
</evidence>
<accession>A0A1F6EFU2</accession>
<evidence type="ECO:0000256" key="1">
    <source>
        <dbReference type="ARBA" id="ARBA00001946"/>
    </source>
</evidence>
<evidence type="ECO:0000256" key="5">
    <source>
        <dbReference type="ARBA" id="ARBA00022842"/>
    </source>
</evidence>
<evidence type="ECO:0000256" key="4">
    <source>
        <dbReference type="ARBA" id="ARBA00022723"/>
    </source>
</evidence>
<dbReference type="InterPro" id="IPR005843">
    <property type="entry name" value="A-D-PHexomutase_C"/>
</dbReference>
<evidence type="ECO:0000256" key="3">
    <source>
        <dbReference type="ARBA" id="ARBA00022553"/>
    </source>
</evidence>
<name>A0A1F6EFU2_9BACT</name>
<feature type="domain" description="Alpha-D-phosphohexomutase C-terminal" evidence="7">
    <location>
        <begin position="376"/>
        <end position="453"/>
    </location>
</feature>
<dbReference type="InterPro" id="IPR036900">
    <property type="entry name" value="A-D-PHexomutase_C_sf"/>
</dbReference>
<keyword evidence="5" id="KW-0460">Magnesium</keyword>
<dbReference type="Pfam" id="PF02880">
    <property type="entry name" value="PGM_PMM_III"/>
    <property type="match status" value="1"/>
</dbReference>
<reference evidence="11 12" key="1">
    <citation type="journal article" date="2016" name="Nat. Commun.">
        <title>Thousands of microbial genomes shed light on interconnected biogeochemical processes in an aquifer system.</title>
        <authorList>
            <person name="Anantharaman K."/>
            <person name="Brown C.T."/>
            <person name="Hug L.A."/>
            <person name="Sharon I."/>
            <person name="Castelle C.J."/>
            <person name="Probst A.J."/>
            <person name="Thomas B.C."/>
            <person name="Singh A."/>
            <person name="Wilkins M.J."/>
            <person name="Karaoz U."/>
            <person name="Brodie E.L."/>
            <person name="Williams K.H."/>
            <person name="Hubbard S.S."/>
            <person name="Banfield J.F."/>
        </authorList>
    </citation>
    <scope>NUCLEOTIDE SEQUENCE [LARGE SCALE GENOMIC DNA]</scope>
</reference>
<evidence type="ECO:0000259" key="9">
    <source>
        <dbReference type="Pfam" id="PF02879"/>
    </source>
</evidence>
<comment type="similarity">
    <text evidence="2">Belongs to the phosphohexose mutase family.</text>
</comment>
<proteinExistence type="inferred from homology"/>
<feature type="domain" description="Alpha-D-phosphohexomutase alpha/beta/alpha" evidence="9">
    <location>
        <begin position="159"/>
        <end position="255"/>
    </location>
</feature>
<dbReference type="SUPFAM" id="SSF53738">
    <property type="entry name" value="Phosphoglucomutase, first 3 domains"/>
    <property type="match status" value="3"/>
</dbReference>
<dbReference type="CDD" id="cd03089">
    <property type="entry name" value="PMM_PGM"/>
    <property type="match status" value="1"/>
</dbReference>
<dbReference type="InterPro" id="IPR005845">
    <property type="entry name" value="A-D-PHexomutase_a/b/a-II"/>
</dbReference>
<dbReference type="PRINTS" id="PR00509">
    <property type="entry name" value="PGMPMM"/>
</dbReference>
<protein>
    <recommendedName>
        <fullName evidence="13">Phosphomannomutase</fullName>
    </recommendedName>
</protein>
<dbReference type="Gene3D" id="3.40.120.10">
    <property type="entry name" value="Alpha-D-Glucose-1,6-Bisphosphate, subunit A, domain 3"/>
    <property type="match status" value="3"/>
</dbReference>
<dbReference type="Pfam" id="PF02879">
    <property type="entry name" value="PGM_PMM_II"/>
    <property type="match status" value="1"/>
</dbReference>
<comment type="caution">
    <text evidence="11">The sequence shown here is derived from an EMBL/GenBank/DDBJ whole genome shotgun (WGS) entry which is preliminary data.</text>
</comment>
<dbReference type="Proteomes" id="UP000177306">
    <property type="component" value="Unassembled WGS sequence"/>
</dbReference>
<evidence type="ECO:0000313" key="11">
    <source>
        <dbReference type="EMBL" id="OGG72509.1"/>
    </source>
</evidence>
<comment type="cofactor">
    <cofactor evidence="1">
        <name>Mg(2+)</name>
        <dbReference type="ChEBI" id="CHEBI:18420"/>
    </cofactor>
</comment>
<dbReference type="PANTHER" id="PTHR43771:SF2">
    <property type="entry name" value="PHOSPHOMANNOMUTASE_PHOSPHOGLUCOMUTASE"/>
    <property type="match status" value="1"/>
</dbReference>
<feature type="domain" description="Alpha-D-phosphohexomutase alpha/beta/alpha" evidence="8">
    <location>
        <begin position="7"/>
        <end position="140"/>
    </location>
</feature>
<evidence type="ECO:0000256" key="6">
    <source>
        <dbReference type="ARBA" id="ARBA00023235"/>
    </source>
</evidence>
<dbReference type="AlphaFoldDB" id="A0A1F6EFU2"/>
<sequence length="472" mass="52592">MAILKRTMFREYDIRGKESEDELNENSIYHIGRGFGKMLIDAGIGEVIVGHDARSTSEAFHAQAKKALMESGVNVTDIGTVTTPMSYWAQYHFKVRGLCMITASHNPVGWNGLKLGTDLSKTLGPDEIQKLYSIIENEDYSNERLTKSLIRRENIAEAYMSDLRSRSFVGRQLKVLINTGNGTAGLYAPELFRKAGYEVIEHLTNVDPMYPNYTANPEGEKMMQDTGEQVLKNRCDIGLAFDGDGDRLGVVDEKGGIVWADRYLMLLSRLVLAKKPGAKIVFDVKVSEALPEDITAHGGVPIMWKTGHSYIKAKLAEEKAALAGEMSGHMFFSENFYGFDDAFFAGLKLLEYVSSQERTVSELIANTPYYISTPTIHVKTTDEDKYRIVKELTAAFKKEGYRVVDVNGARVYINDGPGRSGWGLVRASSNVPSLVLRFEAKTQDTLDSIQKLFKEKLAAFPSVSQDWDTSGH</sequence>
<dbReference type="EMBL" id="MFLY01000046">
    <property type="protein sequence ID" value="OGG72509.1"/>
    <property type="molecule type" value="Genomic_DNA"/>
</dbReference>
<dbReference type="InterPro" id="IPR016055">
    <property type="entry name" value="A-D-PHexomutase_a/b/a-I/II/III"/>
</dbReference>
<dbReference type="Gene3D" id="3.30.310.50">
    <property type="entry name" value="Alpha-D-phosphohexomutase, C-terminal domain"/>
    <property type="match status" value="1"/>
</dbReference>
<dbReference type="SUPFAM" id="SSF55957">
    <property type="entry name" value="Phosphoglucomutase, C-terminal domain"/>
    <property type="match status" value="1"/>
</dbReference>
<dbReference type="InterPro" id="IPR005841">
    <property type="entry name" value="Alpha-D-phosphohexomutase_SF"/>
</dbReference>